<sequence length="175" mass="18526">MNTLLMASAASLVMAGCAVQPATHPELKDSVSAVAPATWSVNVPSSGTDAKVWWHQFNDATLDNLIDTVLSDNLDLKAAAERVKQAQSLTIQKHSVLLPELDATAQVANELYKGGATDFLDVLSAQEVFLRDSDALNLASRDKALAAIALYRSLGGGWSENDTVAVHKIPGLASQ</sequence>
<reference evidence="2 3" key="1">
    <citation type="submission" date="2019-08" db="EMBL/GenBank/DDBJ databases">
        <authorList>
            <person name="Peeters C."/>
        </authorList>
    </citation>
    <scope>NUCLEOTIDE SEQUENCE [LARGE SCALE GENOMIC DNA]</scope>
    <source>
        <strain evidence="2 3">LMG 31013</strain>
    </source>
</reference>
<dbReference type="Gene3D" id="1.20.1600.10">
    <property type="entry name" value="Outer membrane efflux proteins (OEP)"/>
    <property type="match status" value="2"/>
</dbReference>
<dbReference type="EMBL" id="CABPRU010000005">
    <property type="protein sequence ID" value="VVE09798.1"/>
    <property type="molecule type" value="Genomic_DNA"/>
</dbReference>
<keyword evidence="1" id="KW-0732">Signal</keyword>
<feature type="signal peptide" evidence="1">
    <location>
        <begin position="1"/>
        <end position="15"/>
    </location>
</feature>
<organism evidence="2 3">
    <name type="scientific">Pandoraea terrigena</name>
    <dbReference type="NCBI Taxonomy" id="2508292"/>
    <lineage>
        <taxon>Bacteria</taxon>
        <taxon>Pseudomonadati</taxon>
        <taxon>Pseudomonadota</taxon>
        <taxon>Betaproteobacteria</taxon>
        <taxon>Burkholderiales</taxon>
        <taxon>Burkholderiaceae</taxon>
        <taxon>Pandoraea</taxon>
    </lineage>
</organism>
<dbReference type="InterPro" id="IPR010131">
    <property type="entry name" value="MdtP/NodT-like"/>
</dbReference>
<dbReference type="AlphaFoldDB" id="A0A5E4VC09"/>
<dbReference type="PANTHER" id="PTHR30203:SF33">
    <property type="entry name" value="BLR4455 PROTEIN"/>
    <property type="match status" value="1"/>
</dbReference>
<dbReference type="Proteomes" id="UP000334380">
    <property type="component" value="Unassembled WGS sequence"/>
</dbReference>
<dbReference type="SUPFAM" id="SSF56954">
    <property type="entry name" value="Outer membrane efflux proteins (OEP)"/>
    <property type="match status" value="2"/>
</dbReference>
<proteinExistence type="predicted"/>
<protein>
    <submittedName>
        <fullName evidence="2">RND transporter</fullName>
    </submittedName>
</protein>
<evidence type="ECO:0000256" key="1">
    <source>
        <dbReference type="SAM" id="SignalP"/>
    </source>
</evidence>
<evidence type="ECO:0000313" key="2">
    <source>
        <dbReference type="EMBL" id="VVE09798.1"/>
    </source>
</evidence>
<name>A0A5E4VC09_9BURK</name>
<dbReference type="PANTHER" id="PTHR30203">
    <property type="entry name" value="OUTER MEMBRANE CATION EFFLUX PROTEIN"/>
    <property type="match status" value="1"/>
</dbReference>
<keyword evidence="3" id="KW-1185">Reference proteome</keyword>
<evidence type="ECO:0000313" key="3">
    <source>
        <dbReference type="Proteomes" id="UP000334380"/>
    </source>
</evidence>
<gene>
    <name evidence="2" type="ORF">PTE31013_02587</name>
</gene>
<feature type="chain" id="PRO_5023076247" evidence="1">
    <location>
        <begin position="16"/>
        <end position="175"/>
    </location>
</feature>
<dbReference type="OrthoDB" id="9770517at2"/>
<accession>A0A5E4VC09</accession>